<dbReference type="PROSITE" id="PS51371">
    <property type="entry name" value="CBS"/>
    <property type="match status" value="2"/>
</dbReference>
<keyword evidence="5" id="KW-0548">Nucleotidyltransferase</keyword>
<dbReference type="CDD" id="cd05401">
    <property type="entry name" value="NT_GlnE_GlnD_like"/>
    <property type="match status" value="1"/>
</dbReference>
<dbReference type="InterPro" id="IPR046342">
    <property type="entry name" value="CBS_dom_sf"/>
</dbReference>
<name>A0A8E1WHC1_9HYPH</name>
<reference evidence="5 6" key="1">
    <citation type="submission" date="2020-08" db="EMBL/GenBank/DDBJ databases">
        <title>Genomic Encyclopedia of Type Strains, Phase IV (KMG-IV): sequencing the most valuable type-strain genomes for metagenomic binning, comparative biology and taxonomic classification.</title>
        <authorList>
            <person name="Goeker M."/>
        </authorList>
    </citation>
    <scope>NUCLEOTIDE SEQUENCE [LARGE SCALE GENOMIC DNA]</scope>
    <source>
        <strain evidence="5 6">DSM 17454</strain>
    </source>
</reference>
<dbReference type="InterPro" id="IPR012337">
    <property type="entry name" value="RNaseH-like_sf"/>
</dbReference>
<comment type="caution">
    <text evidence="5">The sequence shown here is derived from an EMBL/GenBank/DDBJ whole genome shotgun (WGS) entry which is preliminary data.</text>
</comment>
<dbReference type="SUPFAM" id="SSF54631">
    <property type="entry name" value="CBS-domain pair"/>
    <property type="match status" value="1"/>
</dbReference>
<dbReference type="InterPro" id="IPR013520">
    <property type="entry name" value="Ribonucl_H"/>
</dbReference>
<dbReference type="RefSeq" id="WP_184770833.1">
    <property type="nucleotide sequence ID" value="NZ_JACHGI010000009.1"/>
</dbReference>
<dbReference type="InterPro" id="IPR005105">
    <property type="entry name" value="GlnD_Uridyltrans_N"/>
</dbReference>
<dbReference type="FunFam" id="3.30.420.10:FF:000045">
    <property type="entry name" value="3'-5' exonuclease DinG"/>
    <property type="match status" value="1"/>
</dbReference>
<dbReference type="GO" id="GO:0045004">
    <property type="term" value="P:DNA replication proofreading"/>
    <property type="evidence" value="ECO:0007669"/>
    <property type="project" value="TreeGrafter"/>
</dbReference>
<dbReference type="EMBL" id="JACHGI010000009">
    <property type="protein sequence ID" value="MBB6468378.1"/>
    <property type="molecule type" value="Genomic_DNA"/>
</dbReference>
<evidence type="ECO:0000256" key="3">
    <source>
        <dbReference type="PROSITE-ProRule" id="PRU00703"/>
    </source>
</evidence>
<keyword evidence="5" id="KW-0808">Transferase</keyword>
<dbReference type="Pfam" id="PF03445">
    <property type="entry name" value="DUF294"/>
    <property type="match status" value="1"/>
</dbReference>
<dbReference type="GO" id="GO:0008408">
    <property type="term" value="F:3'-5' exonuclease activity"/>
    <property type="evidence" value="ECO:0007669"/>
    <property type="project" value="TreeGrafter"/>
</dbReference>
<organism evidence="5 6">
    <name type="scientific">Aminobacter carboxidus</name>
    <dbReference type="NCBI Taxonomy" id="376165"/>
    <lineage>
        <taxon>Bacteria</taxon>
        <taxon>Pseudomonadati</taxon>
        <taxon>Pseudomonadota</taxon>
        <taxon>Alphaproteobacteria</taxon>
        <taxon>Hyphomicrobiales</taxon>
        <taxon>Phyllobacteriaceae</taxon>
        <taxon>Aminobacter</taxon>
    </lineage>
</organism>
<sequence>MKPATGATPLISMAATALDTETTGLDATKARILQIGAVGIWHGKIKPERRFEVLVDAGEAVPPAASRIHGITDDQLVGQPDFTAAWDRFQHFTGPRVLIGHSIGFDLAVMERECRLASLPWTKPRALCVRLLATVANPNLADHSLDTLAAWLGVEVAGRHTALGDAITAGKVFVSLLPELRRRNVRTLGEAELACLALSRDLEAGHRAGWSEPVSRPQTPVFQSVDPYAYRHRVGSLMSHPPVVVTSGQTMRQAIELMVTRKISSLLVSDAGEPNRPVADYGIVTERDVMRRLSGSGADALDLPVGTFASRPLAAVRATAFAYRAIGRMDRLKIRHLAVRDDAGTLVGVLSARDLLRLRASEAINLDDQIEHATGAAELAAAWATLAGVVRSLLAETIDPRVVAEIISEELRAMTRRAAVLAELAMQAQGHGAPPCRYAVLVLGSGGRGESLLAPDQDNAIVFERGEPDGRQDLWFKMLGEKLADTLDAAGVPYCKGGVMGRNAAFRGSLETWKNRVEEWVRRSRPNDLLNVDIVYDLKPVHGDLALSDALFDHAYARGHAEPVFAKLLGEQIVSDNPFTLLGALRLDDGRLDIKMHGLFPIVAAARTLAIRHGIRALSTRDRLEALIALDVGGEQDMKAMLAGHSFLIGLLLDQQIRDVYAGVTVSNRVDLAAIPREQQGELKTLVRRLQSVPGLVRDLMFA</sequence>
<dbReference type="SMART" id="SM00116">
    <property type="entry name" value="CBS"/>
    <property type="match status" value="2"/>
</dbReference>
<dbReference type="GO" id="GO:0005829">
    <property type="term" value="C:cytosol"/>
    <property type="evidence" value="ECO:0007669"/>
    <property type="project" value="TreeGrafter"/>
</dbReference>
<dbReference type="AlphaFoldDB" id="A0A8E1WHC1"/>
<dbReference type="Gene3D" id="3.30.420.10">
    <property type="entry name" value="Ribonuclease H-like superfamily/Ribonuclease H"/>
    <property type="match status" value="1"/>
</dbReference>
<evidence type="ECO:0000256" key="1">
    <source>
        <dbReference type="ARBA" id="ARBA00025483"/>
    </source>
</evidence>
<gene>
    <name evidence="5" type="ORF">HNQ96_004262</name>
</gene>
<dbReference type="Pfam" id="PF10335">
    <property type="entry name" value="DUF294_C"/>
    <property type="match status" value="1"/>
</dbReference>
<comment type="function">
    <text evidence="1">DNA polymerase III is a complex, multichain enzyme responsible for most of the replicative synthesis in bacteria. The epsilon subunit contain the editing function and is a proofreading 3'-5' exonuclease.</text>
</comment>
<dbReference type="GO" id="GO:0008773">
    <property type="term" value="F:[protein-PII] uridylyltransferase activity"/>
    <property type="evidence" value="ECO:0007669"/>
    <property type="project" value="InterPro"/>
</dbReference>
<dbReference type="InterPro" id="IPR036397">
    <property type="entry name" value="RNaseH_sf"/>
</dbReference>
<protein>
    <submittedName>
        <fullName evidence="5">DNA polymerase-3 subunit epsilon/CBS domain-containing protein</fullName>
        <ecNumber evidence="5">2.7.7.7</ecNumber>
    </submittedName>
</protein>
<dbReference type="EC" id="2.7.7.7" evidence="5"/>
<feature type="domain" description="CBS" evidence="4">
    <location>
        <begin position="309"/>
        <end position="366"/>
    </location>
</feature>
<dbReference type="GO" id="GO:0003676">
    <property type="term" value="F:nucleic acid binding"/>
    <property type="evidence" value="ECO:0007669"/>
    <property type="project" value="InterPro"/>
</dbReference>
<keyword evidence="3" id="KW-0129">CBS domain</keyword>
<dbReference type="Proteomes" id="UP000532373">
    <property type="component" value="Unassembled WGS sequence"/>
</dbReference>
<evidence type="ECO:0000259" key="4">
    <source>
        <dbReference type="PROSITE" id="PS51371"/>
    </source>
</evidence>
<comment type="subunit">
    <text evidence="2">DNA polymerase III contains a core (composed of alpha, epsilon and theta chains) that associates with a tau subunit. This core dimerizes to form the POLIII' complex. PolIII' associates with the gamma complex (composed of gamma, delta, delta', psi and chi chains) and with the beta chain to form the complete DNA polymerase III complex.</text>
</comment>
<evidence type="ECO:0000313" key="5">
    <source>
        <dbReference type="EMBL" id="MBB6468378.1"/>
    </source>
</evidence>
<dbReference type="InterPro" id="IPR000644">
    <property type="entry name" value="CBS_dom"/>
</dbReference>
<dbReference type="GO" id="GO:0003887">
    <property type="term" value="F:DNA-directed DNA polymerase activity"/>
    <property type="evidence" value="ECO:0007669"/>
    <property type="project" value="UniProtKB-EC"/>
</dbReference>
<dbReference type="Gene3D" id="3.10.580.10">
    <property type="entry name" value="CBS-domain"/>
    <property type="match status" value="1"/>
</dbReference>
<dbReference type="InterPro" id="IPR018821">
    <property type="entry name" value="DUF294_put_nucleoTrafse_sb-bd"/>
</dbReference>
<dbReference type="CDD" id="cd06127">
    <property type="entry name" value="DEDDh"/>
    <property type="match status" value="1"/>
</dbReference>
<dbReference type="Pfam" id="PF00929">
    <property type="entry name" value="RNase_T"/>
    <property type="match status" value="1"/>
</dbReference>
<dbReference type="PANTHER" id="PTHR30231:SF41">
    <property type="entry name" value="DNA POLYMERASE III SUBUNIT EPSILON"/>
    <property type="match status" value="1"/>
</dbReference>
<proteinExistence type="predicted"/>
<accession>A0A8E1WHC1</accession>
<dbReference type="SMART" id="SM00479">
    <property type="entry name" value="EXOIII"/>
    <property type="match status" value="1"/>
</dbReference>
<dbReference type="Pfam" id="PF00571">
    <property type="entry name" value="CBS"/>
    <property type="match status" value="2"/>
</dbReference>
<dbReference type="PANTHER" id="PTHR30231">
    <property type="entry name" value="DNA POLYMERASE III SUBUNIT EPSILON"/>
    <property type="match status" value="1"/>
</dbReference>
<dbReference type="SUPFAM" id="SSF53098">
    <property type="entry name" value="Ribonuclease H-like"/>
    <property type="match status" value="1"/>
</dbReference>
<evidence type="ECO:0000256" key="2">
    <source>
        <dbReference type="ARBA" id="ARBA00026073"/>
    </source>
</evidence>
<feature type="domain" description="CBS" evidence="4">
    <location>
        <begin position="238"/>
        <end position="301"/>
    </location>
</feature>
<evidence type="ECO:0000313" key="6">
    <source>
        <dbReference type="Proteomes" id="UP000532373"/>
    </source>
</evidence>